<accession>A0A6A4VSR6</accession>
<name>A0A6A4VSR6_AMPAM</name>
<dbReference type="EMBL" id="VIIS01001672">
    <property type="protein sequence ID" value="KAF0294643.1"/>
    <property type="molecule type" value="Genomic_DNA"/>
</dbReference>
<dbReference type="OrthoDB" id="445152at2759"/>
<dbReference type="Proteomes" id="UP000440578">
    <property type="component" value="Unassembled WGS sequence"/>
</dbReference>
<reference evidence="1 2" key="1">
    <citation type="submission" date="2019-07" db="EMBL/GenBank/DDBJ databases">
        <title>Draft genome assembly of a fouling barnacle, Amphibalanus amphitrite (Darwin, 1854): The first reference genome for Thecostraca.</title>
        <authorList>
            <person name="Kim W."/>
        </authorList>
    </citation>
    <scope>NUCLEOTIDE SEQUENCE [LARGE SCALE GENOMIC DNA]</scope>
    <source>
        <strain evidence="1">SNU_AA5</strain>
        <tissue evidence="1">Soma without cirri and trophi</tissue>
    </source>
</reference>
<dbReference type="AlphaFoldDB" id="A0A6A4VSR6"/>
<keyword evidence="2" id="KW-1185">Reference proteome</keyword>
<gene>
    <name evidence="1" type="ORF">FJT64_007685</name>
</gene>
<evidence type="ECO:0000313" key="2">
    <source>
        <dbReference type="Proteomes" id="UP000440578"/>
    </source>
</evidence>
<proteinExistence type="predicted"/>
<evidence type="ECO:0000313" key="1">
    <source>
        <dbReference type="EMBL" id="KAF0294644.1"/>
    </source>
</evidence>
<protein>
    <submittedName>
        <fullName evidence="1">Uncharacterized protein</fullName>
    </submittedName>
</protein>
<comment type="caution">
    <text evidence="1">The sequence shown here is derived from an EMBL/GenBank/DDBJ whole genome shotgun (WGS) entry which is preliminary data.</text>
</comment>
<sequence>MQRAVLAGRGAVFIARAPGADGSRLAATALPVTAHAAAAETGQGPAWAPGPGSVRRLSHLMTAAQSVTYPPYSRPSRAGEVRLQLRCQTIQWNEQQPMYPSRLCRFVSQLERRQPTAALLYNCHVHTRCTVTADQAVLVSTAADGQPAQEHQVARCWRRPYRLVLGRRRPVRCQLDGRPVLAAPQAADAPAPGGGGERAVRALLQLPTAAAAADSCPLLVVVSEPALLCWQPALLLWLSLATQLASS</sequence>
<dbReference type="EMBL" id="VIIS01001672">
    <property type="protein sequence ID" value="KAF0294644.1"/>
    <property type="molecule type" value="Genomic_DNA"/>
</dbReference>
<organism evidence="1 2">
    <name type="scientific">Amphibalanus amphitrite</name>
    <name type="common">Striped barnacle</name>
    <name type="synonym">Balanus amphitrite</name>
    <dbReference type="NCBI Taxonomy" id="1232801"/>
    <lineage>
        <taxon>Eukaryota</taxon>
        <taxon>Metazoa</taxon>
        <taxon>Ecdysozoa</taxon>
        <taxon>Arthropoda</taxon>
        <taxon>Crustacea</taxon>
        <taxon>Multicrustacea</taxon>
        <taxon>Cirripedia</taxon>
        <taxon>Thoracica</taxon>
        <taxon>Thoracicalcarea</taxon>
        <taxon>Balanomorpha</taxon>
        <taxon>Balanoidea</taxon>
        <taxon>Balanidae</taxon>
        <taxon>Amphibalaninae</taxon>
        <taxon>Amphibalanus</taxon>
    </lineage>
</organism>